<dbReference type="AlphaFoldDB" id="A0A9W9KZX4"/>
<dbReference type="RefSeq" id="XP_056519501.1">
    <property type="nucleotide sequence ID" value="XM_056665905.1"/>
</dbReference>
<accession>A0A9W9KZX4</accession>
<evidence type="ECO:0000313" key="3">
    <source>
        <dbReference type="Proteomes" id="UP001149079"/>
    </source>
</evidence>
<dbReference type="GeneID" id="81405075"/>
<organism evidence="2 3">
    <name type="scientific">Penicillium bovifimosum</name>
    <dbReference type="NCBI Taxonomy" id="126998"/>
    <lineage>
        <taxon>Eukaryota</taxon>
        <taxon>Fungi</taxon>
        <taxon>Dikarya</taxon>
        <taxon>Ascomycota</taxon>
        <taxon>Pezizomycotina</taxon>
        <taxon>Eurotiomycetes</taxon>
        <taxon>Eurotiomycetidae</taxon>
        <taxon>Eurotiales</taxon>
        <taxon>Aspergillaceae</taxon>
        <taxon>Penicillium</taxon>
    </lineage>
</organism>
<dbReference type="Proteomes" id="UP001149079">
    <property type="component" value="Unassembled WGS sequence"/>
</dbReference>
<proteinExistence type="predicted"/>
<evidence type="ECO:0000256" key="1">
    <source>
        <dbReference type="SAM" id="MobiDB-lite"/>
    </source>
</evidence>
<dbReference type="InterPro" id="IPR021109">
    <property type="entry name" value="Peptidase_aspartic_dom_sf"/>
</dbReference>
<feature type="compositionally biased region" description="Basic and acidic residues" evidence="1">
    <location>
        <begin position="143"/>
        <end position="156"/>
    </location>
</feature>
<reference evidence="2" key="1">
    <citation type="submission" date="2022-11" db="EMBL/GenBank/DDBJ databases">
        <authorList>
            <person name="Petersen C."/>
        </authorList>
    </citation>
    <scope>NUCLEOTIDE SEQUENCE</scope>
    <source>
        <strain evidence="2">IBT 22155</strain>
    </source>
</reference>
<name>A0A9W9KZX4_9EURO</name>
<protein>
    <submittedName>
        <fullName evidence="2">Gag/polymerase/env polyprotein</fullName>
    </submittedName>
</protein>
<comment type="caution">
    <text evidence="2">The sequence shown here is derived from an EMBL/GenBank/DDBJ whole genome shotgun (WGS) entry which is preliminary data.</text>
</comment>
<dbReference type="OrthoDB" id="4359435at2759"/>
<keyword evidence="3" id="KW-1185">Reference proteome</keyword>
<evidence type="ECO:0000313" key="2">
    <source>
        <dbReference type="EMBL" id="KAJ5129122.1"/>
    </source>
</evidence>
<dbReference type="Gene3D" id="2.40.70.10">
    <property type="entry name" value="Acid Proteases"/>
    <property type="match status" value="1"/>
</dbReference>
<feature type="region of interest" description="Disordered" evidence="1">
    <location>
        <begin position="143"/>
        <end position="180"/>
    </location>
</feature>
<dbReference type="EMBL" id="JAPQKL010000005">
    <property type="protein sequence ID" value="KAJ5129122.1"/>
    <property type="molecule type" value="Genomic_DNA"/>
</dbReference>
<reference evidence="2" key="2">
    <citation type="journal article" date="2023" name="IMA Fungus">
        <title>Comparative genomic study of the Penicillium genus elucidates a diverse pangenome and 15 lateral gene transfer events.</title>
        <authorList>
            <person name="Petersen C."/>
            <person name="Sorensen T."/>
            <person name="Nielsen M.R."/>
            <person name="Sondergaard T.E."/>
            <person name="Sorensen J.L."/>
            <person name="Fitzpatrick D.A."/>
            <person name="Frisvad J.C."/>
            <person name="Nielsen K.L."/>
        </authorList>
    </citation>
    <scope>NUCLEOTIDE SEQUENCE</scope>
    <source>
        <strain evidence="2">IBT 22155</strain>
    </source>
</reference>
<sequence length="180" mass="20984">MIHTRVVEKLGRYGLRTARVQDMGAHSIRAYDGRQSAPITHVARVPLIVDNHRQPLATMMIADIGHHNMIIGRLWLAEQDVLLDSRNSRILWPAPRTTEQKIQAIKEEVACQLTRPIPMQILRRPCVEEDLEHQRDCERRDRKFEKGLLSEKESKPQKRIPRSYNHSHGEDTLKKMHRAL</sequence>
<gene>
    <name evidence="2" type="ORF">N7515_005161</name>
</gene>